<evidence type="ECO:0000313" key="2">
    <source>
        <dbReference type="Proteomes" id="UP000012099"/>
    </source>
</evidence>
<organism evidence="1 2">
    <name type="scientific">Leptospira noguchii str. 2007001578</name>
    <dbReference type="NCBI Taxonomy" id="1049974"/>
    <lineage>
        <taxon>Bacteria</taxon>
        <taxon>Pseudomonadati</taxon>
        <taxon>Spirochaetota</taxon>
        <taxon>Spirochaetia</taxon>
        <taxon>Leptospirales</taxon>
        <taxon>Leptospiraceae</taxon>
        <taxon>Leptospira</taxon>
    </lineage>
</organism>
<protein>
    <recommendedName>
        <fullName evidence="3">STAS domain-containing protein</fullName>
    </recommendedName>
</protein>
<keyword evidence="2" id="KW-1185">Reference proteome</keyword>
<evidence type="ECO:0000313" key="1">
    <source>
        <dbReference type="EMBL" id="EMN01382.1"/>
    </source>
</evidence>
<comment type="caution">
    <text evidence="1">The sequence shown here is derived from an EMBL/GenBank/DDBJ whole genome shotgun (WGS) entry which is preliminary data.</text>
</comment>
<dbReference type="Gene3D" id="3.30.750.24">
    <property type="entry name" value="STAS domain"/>
    <property type="match status" value="1"/>
</dbReference>
<evidence type="ECO:0008006" key="3">
    <source>
        <dbReference type="Google" id="ProtNLM"/>
    </source>
</evidence>
<dbReference type="EMBL" id="AHMH02000054">
    <property type="protein sequence ID" value="EMN01382.1"/>
    <property type="molecule type" value="Genomic_DNA"/>
</dbReference>
<dbReference type="InterPro" id="IPR036513">
    <property type="entry name" value="STAS_dom_sf"/>
</dbReference>
<name>A0ABN0J355_9LEPT</name>
<dbReference type="RefSeq" id="WP_004428729.1">
    <property type="nucleotide sequence ID" value="NZ_AHMH02000054.1"/>
</dbReference>
<gene>
    <name evidence="1" type="ORF">LEP1GSC035_3332</name>
</gene>
<proteinExistence type="predicted"/>
<dbReference type="SUPFAM" id="SSF52091">
    <property type="entry name" value="SpoIIaa-like"/>
    <property type="match status" value="1"/>
</dbReference>
<reference evidence="1 2" key="1">
    <citation type="submission" date="2013-01" db="EMBL/GenBank/DDBJ databases">
        <authorList>
            <person name="Harkins D.M."/>
            <person name="Durkin A.S."/>
            <person name="Brinkac L.M."/>
            <person name="Haft D.H."/>
            <person name="Selengut J.D."/>
            <person name="Sanka R."/>
            <person name="DePew J."/>
            <person name="Purushe J."/>
            <person name="Whelen A.C."/>
            <person name="Vinetz J.M."/>
            <person name="Sutton G.G."/>
            <person name="Nierman W.C."/>
            <person name="Fouts D.E."/>
        </authorList>
    </citation>
    <scope>NUCLEOTIDE SEQUENCE [LARGE SCALE GENOMIC DNA]</scope>
    <source>
        <strain evidence="1 2">2007001578</strain>
    </source>
</reference>
<sequence>MNPIQRYERFEIKRNRQTTEVTPLVSFFDEVALDELKSVLALLFYQSNLHVKINLNEVKVLPLPAVMKLISFAFDLRLKNRTLVISGASASLKKLIQFYKMDSVILILS</sequence>
<dbReference type="Proteomes" id="UP000012099">
    <property type="component" value="Unassembled WGS sequence"/>
</dbReference>
<accession>A0ABN0J355</accession>